<evidence type="ECO:0000313" key="3">
    <source>
        <dbReference type="Proteomes" id="UP001304461"/>
    </source>
</evidence>
<feature type="transmembrane region" description="Helical" evidence="1">
    <location>
        <begin position="85"/>
        <end position="111"/>
    </location>
</feature>
<organism evidence="2 3">
    <name type="scientific">Cyanobium gracile UHCC 0139</name>
    <dbReference type="NCBI Taxonomy" id="3110308"/>
    <lineage>
        <taxon>Bacteria</taxon>
        <taxon>Bacillati</taxon>
        <taxon>Cyanobacteriota</taxon>
        <taxon>Cyanophyceae</taxon>
        <taxon>Synechococcales</taxon>
        <taxon>Prochlorococcaceae</taxon>
        <taxon>Cyanobium</taxon>
    </lineage>
</organism>
<sequence>MALILVVAPHPAGALPETIRLAVTPVFLLAGISGLLGVITTRLARIVDRARLLKERTRAATVAQERELQGELMLHRRRMIMASRAFACATTSFLLVATVVVVLFVSTLATIDLTPLVALLFVLAMGSLMTAVVLLLREVQLGSLALRRF</sequence>
<keyword evidence="3" id="KW-1185">Reference proteome</keyword>
<keyword evidence="1" id="KW-0812">Transmembrane</keyword>
<dbReference type="Proteomes" id="UP001304461">
    <property type="component" value="Unassembled WGS sequence"/>
</dbReference>
<gene>
    <name evidence="2" type="ORF">VB738_12465</name>
</gene>
<proteinExistence type="predicted"/>
<feature type="transmembrane region" description="Helical" evidence="1">
    <location>
        <begin position="24"/>
        <end position="44"/>
    </location>
</feature>
<accession>A0ABU5RWD5</accession>
<evidence type="ECO:0000313" key="2">
    <source>
        <dbReference type="EMBL" id="MEA5392072.1"/>
    </source>
</evidence>
<dbReference type="EMBL" id="JAYGHX010000007">
    <property type="protein sequence ID" value="MEA5392072.1"/>
    <property type="molecule type" value="Genomic_DNA"/>
</dbReference>
<reference evidence="2 3" key="1">
    <citation type="submission" date="2023-12" db="EMBL/GenBank/DDBJ databases">
        <title>Baltic Sea Cyanobacteria.</title>
        <authorList>
            <person name="Delbaje E."/>
            <person name="Fewer D.P."/>
            <person name="Shishido T.K."/>
        </authorList>
    </citation>
    <scope>NUCLEOTIDE SEQUENCE [LARGE SCALE GENOMIC DNA]</scope>
    <source>
        <strain evidence="2 3">UHCC 0139</strain>
    </source>
</reference>
<name>A0ABU5RWD5_9CYAN</name>
<dbReference type="RefSeq" id="WP_323306033.1">
    <property type="nucleotide sequence ID" value="NZ_JAYGHX010000007.1"/>
</dbReference>
<feature type="transmembrane region" description="Helical" evidence="1">
    <location>
        <begin position="117"/>
        <end position="136"/>
    </location>
</feature>
<protein>
    <submittedName>
        <fullName evidence="2">DUF2721 domain-containing protein</fullName>
    </submittedName>
</protein>
<evidence type="ECO:0000256" key="1">
    <source>
        <dbReference type="SAM" id="Phobius"/>
    </source>
</evidence>
<keyword evidence="1" id="KW-1133">Transmembrane helix</keyword>
<keyword evidence="1" id="KW-0472">Membrane</keyword>
<comment type="caution">
    <text evidence="2">The sequence shown here is derived from an EMBL/GenBank/DDBJ whole genome shotgun (WGS) entry which is preliminary data.</text>
</comment>
<dbReference type="Pfam" id="PF11026">
    <property type="entry name" value="DUF2721"/>
    <property type="match status" value="1"/>
</dbReference>
<dbReference type="InterPro" id="IPR021279">
    <property type="entry name" value="DUF2721"/>
</dbReference>